<feature type="signal peptide" evidence="1">
    <location>
        <begin position="1"/>
        <end position="19"/>
    </location>
</feature>
<feature type="domain" description="Peptidase S1" evidence="2">
    <location>
        <begin position="26"/>
        <end position="286"/>
    </location>
</feature>
<dbReference type="InterPro" id="IPR051333">
    <property type="entry name" value="CLIP_Serine_Protease"/>
</dbReference>
<dbReference type="PANTHER" id="PTHR24260:SF136">
    <property type="entry name" value="GH08193P-RELATED"/>
    <property type="match status" value="1"/>
</dbReference>
<gene>
    <name evidence="4" type="primary">LOC118265766</name>
</gene>
<dbReference type="InterPro" id="IPR009003">
    <property type="entry name" value="Peptidase_S1_PA"/>
</dbReference>
<keyword evidence="3" id="KW-1185">Reference proteome</keyword>
<dbReference type="InterPro" id="IPR043504">
    <property type="entry name" value="Peptidase_S1_PA_chymotrypsin"/>
</dbReference>
<dbReference type="PANTHER" id="PTHR24260">
    <property type="match status" value="1"/>
</dbReference>
<evidence type="ECO:0000259" key="2">
    <source>
        <dbReference type="PROSITE" id="PS50240"/>
    </source>
</evidence>
<name>A0A9R0EHI1_SPOFR</name>
<keyword evidence="1" id="KW-0732">Signal</keyword>
<dbReference type="RefSeq" id="XP_035434813.2">
    <property type="nucleotide sequence ID" value="XM_035578920.2"/>
</dbReference>
<protein>
    <submittedName>
        <fullName evidence="4">Renal glandular kallikrein-like</fullName>
    </submittedName>
</protein>
<dbReference type="OrthoDB" id="7452977at2759"/>
<proteinExistence type="predicted"/>
<dbReference type="InterPro" id="IPR001254">
    <property type="entry name" value="Trypsin_dom"/>
</dbReference>
<dbReference type="Gene3D" id="2.40.10.10">
    <property type="entry name" value="Trypsin-like serine proteases"/>
    <property type="match status" value="1"/>
</dbReference>
<dbReference type="PROSITE" id="PS50240">
    <property type="entry name" value="TRYPSIN_DOM"/>
    <property type="match status" value="1"/>
</dbReference>
<evidence type="ECO:0000313" key="4">
    <source>
        <dbReference type="RefSeq" id="XP_035434813.2"/>
    </source>
</evidence>
<dbReference type="PROSITE" id="PS00134">
    <property type="entry name" value="TRYPSIN_HIS"/>
    <property type="match status" value="1"/>
</dbReference>
<dbReference type="Proteomes" id="UP000829999">
    <property type="component" value="Chromosome 7"/>
</dbReference>
<dbReference type="InterPro" id="IPR018114">
    <property type="entry name" value="TRYPSIN_HIS"/>
</dbReference>
<sequence length="327" mass="36334">MRCITGSILIATLVLHVYGRDPALRIIGGTDPGDEDLQYVARLRHLMVLDVENQHIEEDENLCTCAILTSNWTLTAAHCLIDFTEELINVLEYKHSRTPYMISAKHMVSYGPFENDKQDVIRFFKHPAYARSALKLSNDIALVNTLPIHLKLYGHLGAVDYKTVVGHEAIVAGYGSEYIPGLVSKFNGCSPAIPLKKLKVVVAKCGENRHMNPSMCVARRCKQPSYLCIGDCGGPLIHPSGIIGITSKGPKDLQGSCKLKSSSPVFDVGIMTPVSPYIDWISRIIETKEIPEIEPKKSRDESLQRKLARFEIKSSTETEESEIDDLI</sequence>
<evidence type="ECO:0000256" key="1">
    <source>
        <dbReference type="SAM" id="SignalP"/>
    </source>
</evidence>
<accession>A0A9R0EHI1</accession>
<dbReference type="GeneID" id="118265766"/>
<dbReference type="AlphaFoldDB" id="A0A9R0EHI1"/>
<reference evidence="4" key="1">
    <citation type="submission" date="2025-08" db="UniProtKB">
        <authorList>
            <consortium name="RefSeq"/>
        </authorList>
    </citation>
    <scope>IDENTIFICATION</scope>
    <source>
        <tissue evidence="4">Whole larval tissue</tissue>
    </source>
</reference>
<feature type="chain" id="PRO_5040222721" evidence="1">
    <location>
        <begin position="20"/>
        <end position="327"/>
    </location>
</feature>
<evidence type="ECO:0000313" key="3">
    <source>
        <dbReference type="Proteomes" id="UP000829999"/>
    </source>
</evidence>
<dbReference type="SMART" id="SM00020">
    <property type="entry name" value="Tryp_SPc"/>
    <property type="match status" value="1"/>
</dbReference>
<dbReference type="SUPFAM" id="SSF50494">
    <property type="entry name" value="Trypsin-like serine proteases"/>
    <property type="match status" value="1"/>
</dbReference>
<dbReference type="Pfam" id="PF00089">
    <property type="entry name" value="Trypsin"/>
    <property type="match status" value="1"/>
</dbReference>
<organism evidence="3 4">
    <name type="scientific">Spodoptera frugiperda</name>
    <name type="common">Fall armyworm</name>
    <dbReference type="NCBI Taxonomy" id="7108"/>
    <lineage>
        <taxon>Eukaryota</taxon>
        <taxon>Metazoa</taxon>
        <taxon>Ecdysozoa</taxon>
        <taxon>Arthropoda</taxon>
        <taxon>Hexapoda</taxon>
        <taxon>Insecta</taxon>
        <taxon>Pterygota</taxon>
        <taxon>Neoptera</taxon>
        <taxon>Endopterygota</taxon>
        <taxon>Lepidoptera</taxon>
        <taxon>Glossata</taxon>
        <taxon>Ditrysia</taxon>
        <taxon>Noctuoidea</taxon>
        <taxon>Noctuidae</taxon>
        <taxon>Amphipyrinae</taxon>
        <taxon>Spodoptera</taxon>
    </lineage>
</organism>
<dbReference type="GO" id="GO:0004252">
    <property type="term" value="F:serine-type endopeptidase activity"/>
    <property type="evidence" value="ECO:0007669"/>
    <property type="project" value="InterPro"/>
</dbReference>
<dbReference type="GO" id="GO:0006508">
    <property type="term" value="P:proteolysis"/>
    <property type="evidence" value="ECO:0007669"/>
    <property type="project" value="InterPro"/>
</dbReference>